<proteinExistence type="predicted"/>
<reference evidence="3" key="1">
    <citation type="journal article" date="2019" name="Int. J. Syst. Evol. Microbiol.">
        <title>The Global Catalogue of Microorganisms (GCM) 10K type strain sequencing project: providing services to taxonomists for standard genome sequencing and annotation.</title>
        <authorList>
            <consortium name="The Broad Institute Genomics Platform"/>
            <consortium name="The Broad Institute Genome Sequencing Center for Infectious Disease"/>
            <person name="Wu L."/>
            <person name="Ma J."/>
        </authorList>
    </citation>
    <scope>NUCLEOTIDE SEQUENCE [LARGE SCALE GENOMIC DNA]</scope>
    <source>
        <strain evidence="3">CGMCC 4.7466</strain>
    </source>
</reference>
<dbReference type="SUPFAM" id="SSF69318">
    <property type="entry name" value="Integrin alpha N-terminal domain"/>
    <property type="match status" value="1"/>
</dbReference>
<evidence type="ECO:0000256" key="1">
    <source>
        <dbReference type="ARBA" id="ARBA00022729"/>
    </source>
</evidence>
<comment type="caution">
    <text evidence="2">The sequence shown here is derived from an EMBL/GenBank/DDBJ whole genome shotgun (WGS) entry which is preliminary data.</text>
</comment>
<dbReference type="PANTHER" id="PTHR44103">
    <property type="entry name" value="PROPROTEIN CONVERTASE P"/>
    <property type="match status" value="1"/>
</dbReference>
<dbReference type="Proteomes" id="UP001595818">
    <property type="component" value="Unassembled WGS sequence"/>
</dbReference>
<keyword evidence="1" id="KW-0732">Signal</keyword>
<organism evidence="2 3">
    <name type="scientific">Negadavirga shengliensis</name>
    <dbReference type="NCBI Taxonomy" id="1389218"/>
    <lineage>
        <taxon>Bacteria</taxon>
        <taxon>Pseudomonadati</taxon>
        <taxon>Bacteroidota</taxon>
        <taxon>Cytophagia</taxon>
        <taxon>Cytophagales</taxon>
        <taxon>Cyclobacteriaceae</taxon>
        <taxon>Negadavirga</taxon>
    </lineage>
</organism>
<dbReference type="Gene3D" id="2.130.10.130">
    <property type="entry name" value="Integrin alpha, N-terminal"/>
    <property type="match status" value="2"/>
</dbReference>
<evidence type="ECO:0000313" key="3">
    <source>
        <dbReference type="Proteomes" id="UP001595818"/>
    </source>
</evidence>
<dbReference type="InterPro" id="IPR028994">
    <property type="entry name" value="Integrin_alpha_N"/>
</dbReference>
<dbReference type="Pfam" id="PF13517">
    <property type="entry name" value="FG-GAP_3"/>
    <property type="match status" value="2"/>
</dbReference>
<keyword evidence="3" id="KW-1185">Reference proteome</keyword>
<name>A0ABV9T461_9BACT</name>
<evidence type="ECO:0000313" key="2">
    <source>
        <dbReference type="EMBL" id="MFC4873219.1"/>
    </source>
</evidence>
<gene>
    <name evidence="2" type="ORF">ACFPFU_16080</name>
</gene>
<dbReference type="InterPro" id="IPR013517">
    <property type="entry name" value="FG-GAP"/>
</dbReference>
<dbReference type="RefSeq" id="WP_377065857.1">
    <property type="nucleotide sequence ID" value="NZ_JBHSJJ010000009.1"/>
</dbReference>
<dbReference type="PANTHER" id="PTHR44103:SF1">
    <property type="entry name" value="PROPROTEIN CONVERTASE P"/>
    <property type="match status" value="1"/>
</dbReference>
<dbReference type="EMBL" id="JBHSJJ010000009">
    <property type="protein sequence ID" value="MFC4873219.1"/>
    <property type="molecule type" value="Genomic_DNA"/>
</dbReference>
<accession>A0ABV9T461</accession>
<protein>
    <submittedName>
        <fullName evidence="2">FG-GAP repeat domain-containing protein</fullName>
    </submittedName>
</protein>
<sequence>MKNTKYPFFLSRSSLLMIGLILSLLLLSGYELFLGDHEQQKSNETIFKLPIDQWTYIEVDNQRGKWGDWDEPAWLRYFGLDMKDITGDGYKDIVAGRYFYRNPGGEMTSEWERIDLGMNVDGMLFVEVDGEGFGNIIATALPDVYWLEAQDEQGNSWKGIKIGEIPATSHVNGQGYGKAQIVPGGKEEVLLATGEGIYYFEIPENTPEKGNWPVVHAAPEASDEGFGIGDIDGDGLLDIVAGRRTGEEEGGGMDICWWKNPGNGEGNWQLYELGSTTYDADRIEVADINGNGKADVVVTEERYPGKEPDASLYWFERPDDPTQTNWKQHKVVTQYSMNNLDVADMDGDGHPDIITAEHKGENLEVQIWINNGKGNFSINVVDTGKESHLGSRVADLNGNGALDIVSIGWDRHEYLHVWRNDGSASETIGE</sequence>